<dbReference type="EMBL" id="CAJNYV010005571">
    <property type="protein sequence ID" value="CAF3751563.1"/>
    <property type="molecule type" value="Genomic_DNA"/>
</dbReference>
<evidence type="ECO:0000313" key="6">
    <source>
        <dbReference type="EMBL" id="CAF4671236.1"/>
    </source>
</evidence>
<name>A0A818YIZ4_9BILA</name>
<evidence type="ECO:0000313" key="1">
    <source>
        <dbReference type="EMBL" id="CAF3343511.1"/>
    </source>
</evidence>
<dbReference type="Proteomes" id="UP000663873">
    <property type="component" value="Unassembled WGS sequence"/>
</dbReference>
<evidence type="ECO:0000313" key="8">
    <source>
        <dbReference type="Proteomes" id="UP000663873"/>
    </source>
</evidence>
<dbReference type="EMBL" id="CAJOBQ010000949">
    <property type="protein sequence ID" value="CAF4437973.1"/>
    <property type="molecule type" value="Genomic_DNA"/>
</dbReference>
<evidence type="ECO:0000313" key="3">
    <source>
        <dbReference type="EMBL" id="CAF4254526.1"/>
    </source>
</evidence>
<dbReference type="EMBL" id="CAJOBO010000595">
    <property type="protein sequence ID" value="CAF4254526.1"/>
    <property type="molecule type" value="Genomic_DNA"/>
</dbReference>
<dbReference type="Proteomes" id="UP000663862">
    <property type="component" value="Unassembled WGS sequence"/>
</dbReference>
<evidence type="ECO:0000313" key="5">
    <source>
        <dbReference type="EMBL" id="CAF4670174.1"/>
    </source>
</evidence>
<dbReference type="EMBL" id="CAJOBS010000987">
    <property type="protein sequence ID" value="CAF4671236.1"/>
    <property type="molecule type" value="Genomic_DNA"/>
</dbReference>
<dbReference type="EMBL" id="CAJOBP010031684">
    <property type="protein sequence ID" value="CAF4670174.1"/>
    <property type="molecule type" value="Genomic_DNA"/>
</dbReference>
<dbReference type="Proteomes" id="UP000663825">
    <property type="component" value="Unassembled WGS sequence"/>
</dbReference>
<reference evidence="2" key="1">
    <citation type="submission" date="2021-02" db="EMBL/GenBank/DDBJ databases">
        <authorList>
            <person name="Nowell W R."/>
        </authorList>
    </citation>
    <scope>NUCLEOTIDE SEQUENCE</scope>
</reference>
<accession>A0A818YIZ4</accession>
<dbReference type="Proteomes" id="UP000663838">
    <property type="component" value="Unassembled WGS sequence"/>
</dbReference>
<keyword evidence="8" id="KW-1185">Reference proteome</keyword>
<dbReference type="Proteomes" id="UP000663865">
    <property type="component" value="Unassembled WGS sequence"/>
</dbReference>
<evidence type="ECO:0000313" key="2">
    <source>
        <dbReference type="EMBL" id="CAF3751563.1"/>
    </source>
</evidence>
<sequence>MIPKDWAYNCKDESLGLLHDPQTSKLDVNQSASVQIWLTSPLHRVHENDTELVTTRIKTGGIEPIIPVLRGGGYEAVLAEVYPIYIE</sequence>
<dbReference type="Proteomes" id="UP000663851">
    <property type="component" value="Unassembled WGS sequence"/>
</dbReference>
<proteinExistence type="predicted"/>
<evidence type="ECO:0000313" key="4">
    <source>
        <dbReference type="EMBL" id="CAF4437973.1"/>
    </source>
</evidence>
<dbReference type="EMBL" id="CAJNXB010003884">
    <property type="protein sequence ID" value="CAF3343511.1"/>
    <property type="molecule type" value="Genomic_DNA"/>
</dbReference>
<dbReference type="AlphaFoldDB" id="A0A818YIZ4"/>
<protein>
    <submittedName>
        <fullName evidence="2">Uncharacterized protein</fullName>
    </submittedName>
</protein>
<organism evidence="2 7">
    <name type="scientific">Rotaria socialis</name>
    <dbReference type="NCBI Taxonomy" id="392032"/>
    <lineage>
        <taxon>Eukaryota</taxon>
        <taxon>Metazoa</taxon>
        <taxon>Spiralia</taxon>
        <taxon>Gnathifera</taxon>
        <taxon>Rotifera</taxon>
        <taxon>Eurotatoria</taxon>
        <taxon>Bdelloidea</taxon>
        <taxon>Philodinida</taxon>
        <taxon>Philodinidae</taxon>
        <taxon>Rotaria</taxon>
    </lineage>
</organism>
<gene>
    <name evidence="3" type="ORF">HFQ381_LOCUS10670</name>
    <name evidence="2" type="ORF">KIK155_LOCUS29734</name>
    <name evidence="1" type="ORF">TIS948_LOCUS22595</name>
    <name evidence="6" type="ORF">TOA249_LOCUS15280</name>
    <name evidence="4" type="ORF">TSG867_LOCUS15917</name>
    <name evidence="5" type="ORF">UJA718_LOCUS34715</name>
</gene>
<comment type="caution">
    <text evidence="2">The sequence shown here is derived from an EMBL/GenBank/DDBJ whole genome shotgun (WGS) entry which is preliminary data.</text>
</comment>
<evidence type="ECO:0000313" key="7">
    <source>
        <dbReference type="Proteomes" id="UP000663865"/>
    </source>
</evidence>